<name>A0A9N9BBK7_9GLOM</name>
<dbReference type="InterPro" id="IPR046349">
    <property type="entry name" value="C1-like_sf"/>
</dbReference>
<dbReference type="InterPro" id="IPR050538">
    <property type="entry name" value="MAP_kinase_kinase_kinase"/>
</dbReference>
<evidence type="ECO:0000256" key="4">
    <source>
        <dbReference type="ARBA" id="ARBA00022777"/>
    </source>
</evidence>
<feature type="region of interest" description="Disordered" evidence="8">
    <location>
        <begin position="899"/>
        <end position="1040"/>
    </location>
</feature>
<dbReference type="CDD" id="cd06627">
    <property type="entry name" value="STKc_Cdc7_like"/>
    <property type="match status" value="1"/>
</dbReference>
<dbReference type="GO" id="GO:0005524">
    <property type="term" value="F:ATP binding"/>
    <property type="evidence" value="ECO:0007669"/>
    <property type="project" value="UniProtKB-UniRule"/>
</dbReference>
<evidence type="ECO:0000256" key="2">
    <source>
        <dbReference type="ARBA" id="ARBA00022723"/>
    </source>
</evidence>
<dbReference type="PROSITE" id="PS00108">
    <property type="entry name" value="PROTEIN_KINASE_ST"/>
    <property type="match status" value="1"/>
</dbReference>
<keyword evidence="5" id="KW-0862">Zinc</keyword>
<keyword evidence="13" id="KW-1185">Reference proteome</keyword>
<keyword evidence="1" id="KW-0808">Transferase</keyword>
<dbReference type="PROSITE" id="PS00107">
    <property type="entry name" value="PROTEIN_KINASE_ATP"/>
    <property type="match status" value="1"/>
</dbReference>
<evidence type="ECO:0000313" key="12">
    <source>
        <dbReference type="EMBL" id="CAG8562186.1"/>
    </source>
</evidence>
<dbReference type="CDD" id="cd00029">
    <property type="entry name" value="C1"/>
    <property type="match status" value="1"/>
</dbReference>
<evidence type="ECO:0000259" key="11">
    <source>
        <dbReference type="PROSITE" id="PS50081"/>
    </source>
</evidence>
<dbReference type="InterPro" id="IPR008271">
    <property type="entry name" value="Ser/Thr_kinase_AS"/>
</dbReference>
<evidence type="ECO:0000259" key="9">
    <source>
        <dbReference type="PROSITE" id="PS50011"/>
    </source>
</evidence>
<feature type="compositionally biased region" description="Polar residues" evidence="8">
    <location>
        <begin position="939"/>
        <end position="951"/>
    </location>
</feature>
<keyword evidence="3 7" id="KW-0547">Nucleotide-binding</keyword>
<dbReference type="SUPFAM" id="SSF47576">
    <property type="entry name" value="Calponin-homology domain, CH-domain"/>
    <property type="match status" value="1"/>
</dbReference>
<dbReference type="AlphaFoldDB" id="A0A9N9BBK7"/>
<dbReference type="Proteomes" id="UP000789508">
    <property type="component" value="Unassembled WGS sequence"/>
</dbReference>
<keyword evidence="2" id="KW-0479">Metal-binding</keyword>
<reference evidence="12" key="1">
    <citation type="submission" date="2021-06" db="EMBL/GenBank/DDBJ databases">
        <authorList>
            <person name="Kallberg Y."/>
            <person name="Tangrot J."/>
            <person name="Rosling A."/>
        </authorList>
    </citation>
    <scope>NUCLEOTIDE SEQUENCE</scope>
    <source>
        <strain evidence="12">FL130A</strain>
    </source>
</reference>
<dbReference type="PANTHER" id="PTHR48016">
    <property type="entry name" value="MAP KINASE KINASE KINASE SSK2-RELATED-RELATED"/>
    <property type="match status" value="1"/>
</dbReference>
<evidence type="ECO:0000256" key="3">
    <source>
        <dbReference type="ARBA" id="ARBA00022741"/>
    </source>
</evidence>
<dbReference type="PROSITE" id="PS50011">
    <property type="entry name" value="PROTEIN_KINASE_DOM"/>
    <property type="match status" value="1"/>
</dbReference>
<dbReference type="SMART" id="SM00220">
    <property type="entry name" value="S_TKc"/>
    <property type="match status" value="1"/>
</dbReference>
<feature type="compositionally biased region" description="Low complexity" evidence="8">
    <location>
        <begin position="404"/>
        <end position="429"/>
    </location>
</feature>
<dbReference type="PRINTS" id="PR00888">
    <property type="entry name" value="SM22CALPONIN"/>
</dbReference>
<dbReference type="InterPro" id="IPR000719">
    <property type="entry name" value="Prot_kinase_dom"/>
</dbReference>
<feature type="compositionally biased region" description="Basic residues" evidence="8">
    <location>
        <begin position="1020"/>
        <end position="1030"/>
    </location>
</feature>
<dbReference type="Pfam" id="PF00307">
    <property type="entry name" value="CH"/>
    <property type="match status" value="1"/>
</dbReference>
<sequence>MSSAELAVVTATASPLRPSPHHQHRQRKSSVSLSKTDIVLETLREEHVSNSQKEARDFIEKTLGTQLSGDDLHKSLQDGVMLCSLMNKLKPNTIPQISRKDLPFVKMENISNFLRAARQFGLPNSDLFETVDLFEGKDMERVNGSVLSSSPSSLPKSPAMPPPMWEAARKFRRNSEGFALQPQYKNQKNGLGSRKQNSFSSHQHLNNIINNVKNNGENNSTNNAISTRQHQLIPINITRELERSTSRILDFKNPRIEKRSLPKTKSSIFFLDNSVNKISSLTTSPPLSSKTFLMTKKLAEKTIVKSENINSDSNINLTCNSVVGMQSEPSSVSVNSINNNNSVSGGENIATKAKTSDKQKINADNINNYNESNKLMHEMLVPKKRPSLRKSMTMNQLFSKTIEQQIQQEQEQSEFSENSSPLSLPLSQNATPVSEVHKTNNSYGALKRSTSRAKTHVRYKSDRTAEISTIYSDPRKRESVHSGVDAIKFIVGGESSLKKSEKLILRGGKDGLDVQYQLGNCIGKGQFGSVYRALNLGDGQMVAVKRIKLEGKKQDEIDQLMREVELLQSLSHPSVVKYEDLIMHDNHINIILEFAENGSLLHTLKAFGNFPERLVVSYVVKILEGLVYLHVKQVVHCDLKAANILTTKNGNIKLSDFGVSLNLKMMENVSNNDVAGTPNWMAPEVIELKGASTSSDIWSLGCTIIELLTGKPPYADLLPMTALFHIVEDDCPPLPENISDDLRDFLKLCFRKDPALRPSARELFHHRWIKNNWTLKELRTQESLPFLRPNDNDFHRNFNTNNYPPSPIVGSPPVFMARPIVPHRFVKISFSKAVECRICHNPVKKHARFCEECNMVCHQKCSPEATSPCEFSNRQIMLTQVGLIDDNLPTRFNNFTNNISTTSTSESDHNNHAIAIPLPNSPPPTPLSVTTSLPPSNTKSRNNHPSSPTHRFNNKKTKKDDSVTSQSSVADSLDSSSSSRPGSPMISTTNNNSVSSTAVNASTNNNNNINNGGKGSGKSRASRLIKKKGANGKDDDCIIM</sequence>
<feature type="binding site" evidence="7">
    <location>
        <position position="545"/>
    </location>
    <ligand>
        <name>ATP</name>
        <dbReference type="ChEBI" id="CHEBI:30616"/>
    </ligand>
</feature>
<dbReference type="SMART" id="SM00033">
    <property type="entry name" value="CH"/>
    <property type="match status" value="1"/>
</dbReference>
<dbReference type="GO" id="GO:0004709">
    <property type="term" value="F:MAP kinase kinase kinase activity"/>
    <property type="evidence" value="ECO:0007669"/>
    <property type="project" value="TreeGrafter"/>
</dbReference>
<organism evidence="12 13">
    <name type="scientific">Ambispora leptoticha</name>
    <dbReference type="NCBI Taxonomy" id="144679"/>
    <lineage>
        <taxon>Eukaryota</taxon>
        <taxon>Fungi</taxon>
        <taxon>Fungi incertae sedis</taxon>
        <taxon>Mucoromycota</taxon>
        <taxon>Glomeromycotina</taxon>
        <taxon>Glomeromycetes</taxon>
        <taxon>Archaeosporales</taxon>
        <taxon>Ambisporaceae</taxon>
        <taxon>Ambispora</taxon>
    </lineage>
</organism>
<dbReference type="OrthoDB" id="8693905at2759"/>
<feature type="compositionally biased region" description="Basic and acidic residues" evidence="8">
    <location>
        <begin position="1031"/>
        <end position="1040"/>
    </location>
</feature>
<dbReference type="InterPro" id="IPR017441">
    <property type="entry name" value="Protein_kinase_ATP_BS"/>
</dbReference>
<dbReference type="PANTHER" id="PTHR48016:SF4">
    <property type="entry name" value="PROTEIN KINASE DOMAIN-CONTAINING PROTEIN"/>
    <property type="match status" value="1"/>
</dbReference>
<dbReference type="InterPro" id="IPR011009">
    <property type="entry name" value="Kinase-like_dom_sf"/>
</dbReference>
<dbReference type="InterPro" id="IPR002219">
    <property type="entry name" value="PKC_DAG/PE"/>
</dbReference>
<evidence type="ECO:0000256" key="6">
    <source>
        <dbReference type="ARBA" id="ARBA00022840"/>
    </source>
</evidence>
<dbReference type="PROSITE" id="PS50021">
    <property type="entry name" value="CH"/>
    <property type="match status" value="1"/>
</dbReference>
<dbReference type="SUPFAM" id="SSF57889">
    <property type="entry name" value="Cysteine-rich domain"/>
    <property type="match status" value="1"/>
</dbReference>
<dbReference type="GO" id="GO:0046872">
    <property type="term" value="F:metal ion binding"/>
    <property type="evidence" value="ECO:0007669"/>
    <property type="project" value="UniProtKB-KW"/>
</dbReference>
<evidence type="ECO:0000256" key="5">
    <source>
        <dbReference type="ARBA" id="ARBA00022833"/>
    </source>
</evidence>
<keyword evidence="6 7" id="KW-0067">ATP-binding</keyword>
<evidence type="ECO:0000313" key="13">
    <source>
        <dbReference type="Proteomes" id="UP000789508"/>
    </source>
</evidence>
<feature type="compositionally biased region" description="Low complexity" evidence="8">
    <location>
        <begin position="927"/>
        <end position="938"/>
    </location>
</feature>
<dbReference type="InterPro" id="IPR001715">
    <property type="entry name" value="CH_dom"/>
</dbReference>
<dbReference type="Gene3D" id="1.10.510.10">
    <property type="entry name" value="Transferase(Phosphotransferase) domain 1"/>
    <property type="match status" value="1"/>
</dbReference>
<dbReference type="Gene3D" id="1.10.418.10">
    <property type="entry name" value="Calponin-like domain"/>
    <property type="match status" value="1"/>
</dbReference>
<evidence type="ECO:0000256" key="1">
    <source>
        <dbReference type="ARBA" id="ARBA00022679"/>
    </source>
</evidence>
<comment type="caution">
    <text evidence="12">The sequence shown here is derived from an EMBL/GenBank/DDBJ whole genome shotgun (WGS) entry which is preliminary data.</text>
</comment>
<feature type="compositionally biased region" description="Low complexity" evidence="8">
    <location>
        <begin position="965"/>
        <end position="1011"/>
    </location>
</feature>
<dbReference type="InterPro" id="IPR003096">
    <property type="entry name" value="SM22_calponin"/>
</dbReference>
<gene>
    <name evidence="12" type="ORF">ALEPTO_LOCUS6402</name>
</gene>
<dbReference type="Gene3D" id="3.30.60.20">
    <property type="match status" value="1"/>
</dbReference>
<dbReference type="EMBL" id="CAJVPS010002191">
    <property type="protein sequence ID" value="CAG8562186.1"/>
    <property type="molecule type" value="Genomic_DNA"/>
</dbReference>
<proteinExistence type="predicted"/>
<protein>
    <submittedName>
        <fullName evidence="12">6229_t:CDS:1</fullName>
    </submittedName>
</protein>
<feature type="compositionally biased region" description="Basic residues" evidence="8">
    <location>
        <begin position="19"/>
        <end position="28"/>
    </location>
</feature>
<dbReference type="PROSITE" id="PS50081">
    <property type="entry name" value="ZF_DAG_PE_2"/>
    <property type="match status" value="1"/>
</dbReference>
<dbReference type="GO" id="GO:0005737">
    <property type="term" value="C:cytoplasm"/>
    <property type="evidence" value="ECO:0007669"/>
    <property type="project" value="TreeGrafter"/>
</dbReference>
<feature type="domain" description="Protein kinase" evidence="9">
    <location>
        <begin position="516"/>
        <end position="769"/>
    </location>
</feature>
<feature type="region of interest" description="Disordered" evidence="8">
    <location>
        <begin position="404"/>
        <end position="440"/>
    </location>
</feature>
<keyword evidence="4" id="KW-0418">Kinase</keyword>
<feature type="domain" description="Phorbol-ester/DAG-type" evidence="11">
    <location>
        <begin position="822"/>
        <end position="869"/>
    </location>
</feature>
<feature type="region of interest" description="Disordered" evidence="8">
    <location>
        <begin position="1"/>
        <end position="32"/>
    </location>
</feature>
<dbReference type="SUPFAM" id="SSF56112">
    <property type="entry name" value="Protein kinase-like (PK-like)"/>
    <property type="match status" value="1"/>
</dbReference>
<evidence type="ECO:0000256" key="8">
    <source>
        <dbReference type="SAM" id="MobiDB-lite"/>
    </source>
</evidence>
<dbReference type="PROSITE" id="PS00479">
    <property type="entry name" value="ZF_DAG_PE_1"/>
    <property type="match status" value="1"/>
</dbReference>
<dbReference type="SMART" id="SM00109">
    <property type="entry name" value="C1"/>
    <property type="match status" value="1"/>
</dbReference>
<evidence type="ECO:0000259" key="10">
    <source>
        <dbReference type="PROSITE" id="PS50021"/>
    </source>
</evidence>
<accession>A0A9N9BBK7</accession>
<dbReference type="Pfam" id="PF00069">
    <property type="entry name" value="Pkinase"/>
    <property type="match status" value="1"/>
</dbReference>
<evidence type="ECO:0000256" key="7">
    <source>
        <dbReference type="PROSITE-ProRule" id="PRU10141"/>
    </source>
</evidence>
<dbReference type="InterPro" id="IPR036872">
    <property type="entry name" value="CH_dom_sf"/>
</dbReference>
<feature type="domain" description="Calponin-homology (CH)" evidence="10">
    <location>
        <begin position="49"/>
        <end position="155"/>
    </location>
</feature>